<dbReference type="EMBL" id="JBHGPK010000055">
    <property type="protein sequence ID" value="MFC2254950.1"/>
    <property type="molecule type" value="Genomic_DNA"/>
</dbReference>
<sequence>MTIRVIAAAAGYYVIWPQPGNMRGFGRSPVVAWQITLDDEGLASWSEPVAEGVICSEPYAILCPDGTVQESDSGVFHDKIEDWVRTLPRKITA</sequence>
<dbReference type="Proteomes" id="UP001595190">
    <property type="component" value="Unassembled WGS sequence"/>
</dbReference>
<dbReference type="Proteomes" id="UP001555786">
    <property type="component" value="Unassembled WGS sequence"/>
</dbReference>
<reference evidence="1 3" key="1">
    <citation type="submission" date="2024-07" db="EMBL/GenBank/DDBJ databases">
        <title>Description of Labrys sedimenti sp. nov., isolated from a diclofenac-degrading enrichment culture.</title>
        <authorList>
            <person name="Tancsics A."/>
            <person name="Csepanyi A."/>
        </authorList>
    </citation>
    <scope>NUCLEOTIDE SEQUENCE [LARGE SCALE GENOMIC DNA]</scope>
    <source>
        <strain evidence="1 3">LMG 23578</strain>
    </source>
</reference>
<keyword evidence="3" id="KW-1185">Reference proteome</keyword>
<dbReference type="RefSeq" id="WP_311944904.1">
    <property type="nucleotide sequence ID" value="NZ_JAVSCS010000057.1"/>
</dbReference>
<reference evidence="2 4" key="2">
    <citation type="submission" date="2024-09" db="EMBL/GenBank/DDBJ databases">
        <title>Description of Labrys sedimenti sp. nov., isolated from a diclofenac-degrading enrichment culture, and genome-based reclassification of Labrys portucalensis as a later heterotypic synonym of Labrys neptuniae.</title>
        <authorList>
            <person name="Tancsics A."/>
            <person name="Csepanyi A."/>
        </authorList>
    </citation>
    <scope>NUCLEOTIDE SEQUENCE [LARGE SCALE GENOMIC DNA]</scope>
    <source>
        <strain evidence="2 4">LMG 23412</strain>
    </source>
</reference>
<accession>A0ABV3PMU6</accession>
<proteinExistence type="predicted"/>
<name>A0ABV3PMU6_9HYPH</name>
<evidence type="ECO:0000313" key="2">
    <source>
        <dbReference type="EMBL" id="MFC2254950.1"/>
    </source>
</evidence>
<protein>
    <submittedName>
        <fullName evidence="1">Uncharacterized protein</fullName>
    </submittedName>
</protein>
<evidence type="ECO:0000313" key="3">
    <source>
        <dbReference type="Proteomes" id="UP001555786"/>
    </source>
</evidence>
<evidence type="ECO:0000313" key="1">
    <source>
        <dbReference type="EMBL" id="MEW9306955.1"/>
    </source>
</evidence>
<gene>
    <name evidence="1" type="ORF">ABXS05_15490</name>
    <name evidence="2" type="ORF">ACETRX_35635</name>
</gene>
<dbReference type="EMBL" id="JBFNQD010000004">
    <property type="protein sequence ID" value="MEW9306955.1"/>
    <property type="molecule type" value="Genomic_DNA"/>
</dbReference>
<organism evidence="1 3">
    <name type="scientific">Labrys neptuniae</name>
    <dbReference type="NCBI Taxonomy" id="376174"/>
    <lineage>
        <taxon>Bacteria</taxon>
        <taxon>Pseudomonadati</taxon>
        <taxon>Pseudomonadota</taxon>
        <taxon>Alphaproteobacteria</taxon>
        <taxon>Hyphomicrobiales</taxon>
        <taxon>Xanthobacteraceae</taxon>
        <taxon>Labrys</taxon>
    </lineage>
</organism>
<comment type="caution">
    <text evidence="1">The sequence shown here is derived from an EMBL/GenBank/DDBJ whole genome shotgun (WGS) entry which is preliminary data.</text>
</comment>
<evidence type="ECO:0000313" key="4">
    <source>
        <dbReference type="Proteomes" id="UP001595190"/>
    </source>
</evidence>